<dbReference type="GO" id="GO:0006633">
    <property type="term" value="P:fatty acid biosynthetic process"/>
    <property type="evidence" value="ECO:0007669"/>
    <property type="project" value="TreeGrafter"/>
</dbReference>
<name>A0A318E8S7_9GAMM</name>
<comment type="caution">
    <text evidence="3">The sequence shown here is derived from an EMBL/GenBank/DDBJ whole genome shotgun (WGS) entry which is preliminary data.</text>
</comment>
<evidence type="ECO:0000313" key="4">
    <source>
        <dbReference type="Proteomes" id="UP000248330"/>
    </source>
</evidence>
<gene>
    <name evidence="3" type="ORF">C8D93_10430</name>
</gene>
<dbReference type="AlphaFoldDB" id="A0A318E8S7"/>
<reference evidence="3 4" key="1">
    <citation type="submission" date="2018-04" db="EMBL/GenBank/DDBJ databases">
        <title>Genomic Encyclopedia of Type Strains, Phase IV (KMG-IV): sequencing the most valuable type-strain genomes for metagenomic binning, comparative biology and taxonomic classification.</title>
        <authorList>
            <person name="Goeker M."/>
        </authorList>
    </citation>
    <scope>NUCLEOTIDE SEQUENCE [LARGE SCALE GENOMIC DNA]</scope>
    <source>
        <strain evidence="3 4">DSM 104150</strain>
    </source>
</reference>
<dbReference type="Pfam" id="PF13561">
    <property type="entry name" value="adh_short_C2"/>
    <property type="match status" value="1"/>
</dbReference>
<dbReference type="PANTHER" id="PTHR42760:SF133">
    <property type="entry name" value="3-OXOACYL-[ACYL-CARRIER-PROTEIN] REDUCTASE"/>
    <property type="match status" value="1"/>
</dbReference>
<dbReference type="PANTHER" id="PTHR42760">
    <property type="entry name" value="SHORT-CHAIN DEHYDROGENASES/REDUCTASES FAMILY MEMBER"/>
    <property type="match status" value="1"/>
</dbReference>
<dbReference type="Pfam" id="PF00106">
    <property type="entry name" value="adh_short"/>
    <property type="match status" value="1"/>
</dbReference>
<keyword evidence="2" id="KW-0560">Oxidoreductase</keyword>
<dbReference type="OrthoDB" id="5786478at2"/>
<dbReference type="GO" id="GO:0048038">
    <property type="term" value="F:quinone binding"/>
    <property type="evidence" value="ECO:0007669"/>
    <property type="project" value="TreeGrafter"/>
</dbReference>
<dbReference type="SUPFAM" id="SSF51735">
    <property type="entry name" value="NAD(P)-binding Rossmann-fold domains"/>
    <property type="match status" value="1"/>
</dbReference>
<keyword evidence="4" id="KW-1185">Reference proteome</keyword>
<accession>A0A318E8S7</accession>
<dbReference type="InterPro" id="IPR002347">
    <property type="entry name" value="SDR_fam"/>
</dbReference>
<dbReference type="RefSeq" id="WP_110264847.1">
    <property type="nucleotide sequence ID" value="NZ_CAKZQT010000022.1"/>
</dbReference>
<dbReference type="Proteomes" id="UP000248330">
    <property type="component" value="Unassembled WGS sequence"/>
</dbReference>
<dbReference type="EMBL" id="QICN01000004">
    <property type="protein sequence ID" value="PXV68335.1"/>
    <property type="molecule type" value="Genomic_DNA"/>
</dbReference>
<evidence type="ECO:0000313" key="3">
    <source>
        <dbReference type="EMBL" id="PXV68335.1"/>
    </source>
</evidence>
<dbReference type="NCBIfam" id="NF009092">
    <property type="entry name" value="PRK12428.1"/>
    <property type="match status" value="1"/>
</dbReference>
<dbReference type="PRINTS" id="PR00081">
    <property type="entry name" value="GDHRDH"/>
</dbReference>
<dbReference type="InterPro" id="IPR036291">
    <property type="entry name" value="NAD(P)-bd_dom_sf"/>
</dbReference>
<sequence>MDFLGYRNKRVIVSGCFSGMGEATARQLLEQGAEVHGLDYKQTGLKLASFTQVDLRDPAAIDAAVAGIGGKVDALFNCAGLPQTAPPLDVMKVNYCGTRRVTEQVAKLMGEGGAIVSISSNGGMGFSRRIPTIMQLLQVPDYAAQVKWCEDNADTVREGYAFSKECIIVWTMLMSNQLIKKGIRINCTMPGPTQTPMMSHFEQATKASVLEAAMQPINRRSTPDEQAGPLLFLNSAAASYVNGVAMAVDGGFMGGIATGQIDPRSLMANAS</sequence>
<evidence type="ECO:0000256" key="1">
    <source>
        <dbReference type="ARBA" id="ARBA00006484"/>
    </source>
</evidence>
<dbReference type="Gene3D" id="3.40.50.720">
    <property type="entry name" value="NAD(P)-binding Rossmann-like Domain"/>
    <property type="match status" value="1"/>
</dbReference>
<comment type="similarity">
    <text evidence="1">Belongs to the short-chain dehydrogenases/reductases (SDR) family.</text>
</comment>
<evidence type="ECO:0000256" key="2">
    <source>
        <dbReference type="ARBA" id="ARBA00023002"/>
    </source>
</evidence>
<protein>
    <submittedName>
        <fullName evidence="3">NAD(P)-dependent dehydrogenase (Short-subunit alcohol dehydrogenase family)</fullName>
    </submittedName>
</protein>
<dbReference type="GO" id="GO:0016616">
    <property type="term" value="F:oxidoreductase activity, acting on the CH-OH group of donors, NAD or NADP as acceptor"/>
    <property type="evidence" value="ECO:0007669"/>
    <property type="project" value="TreeGrafter"/>
</dbReference>
<proteinExistence type="inferred from homology"/>
<organism evidence="3 4">
    <name type="scientific">Sinimarinibacterium flocculans</name>
    <dbReference type="NCBI Taxonomy" id="985250"/>
    <lineage>
        <taxon>Bacteria</taxon>
        <taxon>Pseudomonadati</taxon>
        <taxon>Pseudomonadota</taxon>
        <taxon>Gammaproteobacteria</taxon>
        <taxon>Nevskiales</taxon>
        <taxon>Nevskiaceae</taxon>
        <taxon>Sinimarinibacterium</taxon>
    </lineage>
</organism>